<dbReference type="Proteomes" id="UP000199482">
    <property type="component" value="Chromosome I"/>
</dbReference>
<accession>A0A1H1Y105</accession>
<organism evidence="3 4">
    <name type="scientific">Agromyces flavus</name>
    <dbReference type="NCBI Taxonomy" id="589382"/>
    <lineage>
        <taxon>Bacteria</taxon>
        <taxon>Bacillati</taxon>
        <taxon>Actinomycetota</taxon>
        <taxon>Actinomycetes</taxon>
        <taxon>Micrococcales</taxon>
        <taxon>Microbacteriaceae</taxon>
        <taxon>Agromyces</taxon>
    </lineage>
</organism>
<name>A0A1H1Y105_9MICO</name>
<dbReference type="RefSeq" id="WP_092673236.1">
    <property type="nucleotide sequence ID" value="NZ_BMDN01000001.1"/>
</dbReference>
<feature type="region of interest" description="Disordered" evidence="1">
    <location>
        <begin position="27"/>
        <end position="53"/>
    </location>
</feature>
<reference evidence="3" key="2">
    <citation type="submission" date="2016-10" db="EMBL/GenBank/DDBJ databases">
        <authorList>
            <person name="de Groot N.N."/>
        </authorList>
    </citation>
    <scope>NUCLEOTIDE SEQUENCE [LARGE SCALE GENOMIC DNA]</scope>
    <source>
        <strain evidence="3">CPCC 202695</strain>
    </source>
</reference>
<evidence type="ECO:0000256" key="1">
    <source>
        <dbReference type="SAM" id="MobiDB-lite"/>
    </source>
</evidence>
<dbReference type="STRING" id="589382.SAMN04489721_2634"/>
<proteinExistence type="predicted"/>
<reference evidence="4" key="1">
    <citation type="submission" date="2016-10" db="EMBL/GenBank/DDBJ databases">
        <authorList>
            <person name="Varghese N."/>
            <person name="Submissions S."/>
        </authorList>
    </citation>
    <scope>NUCLEOTIDE SEQUENCE [LARGE SCALE GENOMIC DNA]</scope>
    <source>
        <strain evidence="4">CPCC 202695</strain>
    </source>
</reference>
<keyword evidence="5" id="KW-1185">Reference proteome</keyword>
<dbReference type="EMBL" id="SODL02000001">
    <property type="protein sequence ID" value="MCP2366561.1"/>
    <property type="molecule type" value="Genomic_DNA"/>
</dbReference>
<evidence type="ECO:0000313" key="3">
    <source>
        <dbReference type="EMBL" id="SDT15168.1"/>
    </source>
</evidence>
<dbReference type="Pfam" id="PF19593">
    <property type="entry name" value="DUF6098"/>
    <property type="match status" value="1"/>
</dbReference>
<evidence type="ECO:0000313" key="5">
    <source>
        <dbReference type="Proteomes" id="UP000893823"/>
    </source>
</evidence>
<reference evidence="2" key="3">
    <citation type="submission" date="2022-06" db="EMBL/GenBank/DDBJ databases">
        <title>Genomic Encyclopedia of Type Strains, Phase III (KMG-III): the genomes of soil and plant-associated and newly described type strains.</title>
        <authorList>
            <person name="Whitman W."/>
        </authorList>
    </citation>
    <scope>NUCLEOTIDE SEQUENCE</scope>
    <source>
        <strain evidence="2">CPCC 202695</strain>
    </source>
</reference>
<dbReference type="InterPro" id="IPR046080">
    <property type="entry name" value="DUF6098"/>
</dbReference>
<protein>
    <submittedName>
        <fullName evidence="3">Uncharacterized protein</fullName>
    </submittedName>
</protein>
<gene>
    <name evidence="2" type="ORF">BCL57_000703</name>
    <name evidence="3" type="ORF">SAMN04489721_2634</name>
</gene>
<evidence type="ECO:0000313" key="4">
    <source>
        <dbReference type="Proteomes" id="UP000199482"/>
    </source>
</evidence>
<dbReference type="Proteomes" id="UP000893823">
    <property type="component" value="Unassembled WGS sequence"/>
</dbReference>
<dbReference type="EMBL" id="LT629755">
    <property type="protein sequence ID" value="SDT15168.1"/>
    <property type="molecule type" value="Genomic_DNA"/>
</dbReference>
<dbReference type="AlphaFoldDB" id="A0A1H1Y105"/>
<sequence length="145" mass="16307">MTNDEGLPAIRRLEDLEGRLGEARSYVRYSEGPAHDADGGSVDTESGLELPGLSVNPLDPEDWWTRPVADWLARQLCQYKHLRDSNRERRAWLVRGQVVGRGPDCEPLLADVEYVGLLDEALLDEAERRYRERFDAGEGPEGSEG</sequence>
<evidence type="ECO:0000313" key="2">
    <source>
        <dbReference type="EMBL" id="MCP2366561.1"/>
    </source>
</evidence>
<dbReference type="OrthoDB" id="3531920at2"/>